<dbReference type="EMBL" id="MLFT02000004">
    <property type="protein sequence ID" value="PHT51098.1"/>
    <property type="molecule type" value="Genomic_DNA"/>
</dbReference>
<keyword evidence="6" id="KW-0012">Acyltransferase</keyword>
<keyword evidence="4" id="KW-0808">Transferase</keyword>
<evidence type="ECO:0000256" key="4">
    <source>
        <dbReference type="ARBA" id="ARBA00022679"/>
    </source>
</evidence>
<dbReference type="PROSITE" id="PS01313">
    <property type="entry name" value="LIPB"/>
    <property type="match status" value="1"/>
</dbReference>
<dbReference type="GO" id="GO:0003723">
    <property type="term" value="F:RNA binding"/>
    <property type="evidence" value="ECO:0007669"/>
    <property type="project" value="InterPro"/>
</dbReference>
<reference evidence="10" key="2">
    <citation type="journal article" date="2017" name="J. Anim. Genet.">
        <title>Multiple reference genome sequences of hot pepper reveal the massive evolution of plant disease resistance genes by retroduplication.</title>
        <authorList>
            <person name="Kim S."/>
            <person name="Park J."/>
            <person name="Yeom S.-I."/>
            <person name="Kim Y.-M."/>
            <person name="Seo E."/>
            <person name="Kim K.-T."/>
            <person name="Kim M.-S."/>
            <person name="Lee J.M."/>
            <person name="Cheong K."/>
            <person name="Shin H.-S."/>
            <person name="Kim S.-B."/>
            <person name="Han K."/>
            <person name="Lee J."/>
            <person name="Park M."/>
            <person name="Lee H.-A."/>
            <person name="Lee H.-Y."/>
            <person name="Lee Y."/>
            <person name="Oh S."/>
            <person name="Lee J.H."/>
            <person name="Choi E."/>
            <person name="Choi E."/>
            <person name="Lee S.E."/>
            <person name="Jeon J."/>
            <person name="Kim H."/>
            <person name="Choi G."/>
            <person name="Song H."/>
            <person name="Lee J."/>
            <person name="Lee S.-C."/>
            <person name="Kwon J.-K."/>
            <person name="Lee H.-Y."/>
            <person name="Koo N."/>
            <person name="Hong Y."/>
            <person name="Kim R.W."/>
            <person name="Kang W.-H."/>
            <person name="Huh J.H."/>
            <person name="Kang B.-C."/>
            <person name="Yang T.-J."/>
            <person name="Lee Y.-H."/>
            <person name="Bennetzen J.L."/>
            <person name="Choi D."/>
        </authorList>
    </citation>
    <scope>NUCLEOTIDE SEQUENCE [LARGE SCALE GENOMIC DNA]</scope>
    <source>
        <strain evidence="10">cv. PBC81</strain>
    </source>
</reference>
<dbReference type="Proteomes" id="UP000224567">
    <property type="component" value="Unassembled WGS sequence"/>
</dbReference>
<dbReference type="GO" id="GO:0009249">
    <property type="term" value="P:protein lipoylation"/>
    <property type="evidence" value="ECO:0007669"/>
    <property type="project" value="InterPro"/>
</dbReference>
<accession>A0A2G2X0S8</accession>
<dbReference type="InterPro" id="IPR046848">
    <property type="entry name" value="E_motif"/>
</dbReference>
<dbReference type="GO" id="GO:0009451">
    <property type="term" value="P:RNA modification"/>
    <property type="evidence" value="ECO:0007669"/>
    <property type="project" value="InterPro"/>
</dbReference>
<dbReference type="OrthoDB" id="442680at2759"/>
<dbReference type="GO" id="GO:0033819">
    <property type="term" value="F:lipoyl(octanoyl) transferase activity"/>
    <property type="evidence" value="ECO:0007669"/>
    <property type="project" value="UniProtKB-EC"/>
</dbReference>
<dbReference type="InterPro" id="IPR020605">
    <property type="entry name" value="Octanoyltransferase_CS"/>
</dbReference>
<evidence type="ECO:0000256" key="1">
    <source>
        <dbReference type="ARBA" id="ARBA00004821"/>
    </source>
</evidence>
<dbReference type="EC" id="2.3.1.181" evidence="3"/>
<dbReference type="PANTHER" id="PTHR47926">
    <property type="entry name" value="PENTATRICOPEPTIDE REPEAT-CONTAINING PROTEIN"/>
    <property type="match status" value="1"/>
</dbReference>
<reference evidence="9 10" key="1">
    <citation type="journal article" date="2017" name="Genome Biol.">
        <title>New reference genome sequences of hot pepper reveal the massive evolution of plant disease-resistance genes by retroduplication.</title>
        <authorList>
            <person name="Kim S."/>
            <person name="Park J."/>
            <person name="Yeom S.I."/>
            <person name="Kim Y.M."/>
            <person name="Seo E."/>
            <person name="Kim K.T."/>
            <person name="Kim M.S."/>
            <person name="Lee J.M."/>
            <person name="Cheong K."/>
            <person name="Shin H.S."/>
            <person name="Kim S.B."/>
            <person name="Han K."/>
            <person name="Lee J."/>
            <person name="Park M."/>
            <person name="Lee H.A."/>
            <person name="Lee H.Y."/>
            <person name="Lee Y."/>
            <person name="Oh S."/>
            <person name="Lee J.H."/>
            <person name="Choi E."/>
            <person name="Choi E."/>
            <person name="Lee S.E."/>
            <person name="Jeon J."/>
            <person name="Kim H."/>
            <person name="Choi G."/>
            <person name="Song H."/>
            <person name="Lee J."/>
            <person name="Lee S.C."/>
            <person name="Kwon J.K."/>
            <person name="Lee H.Y."/>
            <person name="Koo N."/>
            <person name="Hong Y."/>
            <person name="Kim R.W."/>
            <person name="Kang W.H."/>
            <person name="Huh J.H."/>
            <person name="Kang B.C."/>
            <person name="Yang T.J."/>
            <person name="Lee Y.H."/>
            <person name="Bennetzen J.L."/>
            <person name="Choi D."/>
        </authorList>
    </citation>
    <scope>NUCLEOTIDE SEQUENCE [LARGE SCALE GENOMIC DNA]</scope>
    <source>
        <strain evidence="10">cv. PBC81</strain>
    </source>
</reference>
<evidence type="ECO:0000256" key="2">
    <source>
        <dbReference type="ARBA" id="ARBA00007907"/>
    </source>
</evidence>
<comment type="caution">
    <text evidence="9">The sequence shown here is derived from an EMBL/GenBank/DDBJ whole genome shotgun (WGS) entry which is preliminary data.</text>
</comment>
<dbReference type="Pfam" id="PF13041">
    <property type="entry name" value="PPR_2"/>
    <property type="match status" value="3"/>
</dbReference>
<dbReference type="InterPro" id="IPR046960">
    <property type="entry name" value="PPR_At4g14850-like_plant"/>
</dbReference>
<dbReference type="Pfam" id="PF01535">
    <property type="entry name" value="PPR"/>
    <property type="match status" value="4"/>
</dbReference>
<dbReference type="NCBIfam" id="TIGR00756">
    <property type="entry name" value="PPR"/>
    <property type="match status" value="6"/>
</dbReference>
<dbReference type="HAMAP" id="MF_00013">
    <property type="entry name" value="LipB"/>
    <property type="match status" value="1"/>
</dbReference>
<comment type="pathway">
    <text evidence="1">Protein modification; protein lipoylation via endogenous pathway; protein N(6)-(lipoyl)lysine from octanoyl-[acyl-carrier-protein]: step 1/2.</text>
</comment>
<dbReference type="SUPFAM" id="SSF55681">
    <property type="entry name" value="Class II aaRS and biotin synthetases"/>
    <property type="match status" value="1"/>
</dbReference>
<feature type="repeat" description="PPR" evidence="7">
    <location>
        <begin position="584"/>
        <end position="618"/>
    </location>
</feature>
<dbReference type="FunFam" id="1.25.40.10:FF:000090">
    <property type="entry name" value="Pentatricopeptide repeat-containing protein, chloroplastic"/>
    <property type="match status" value="1"/>
</dbReference>
<feature type="repeat" description="PPR" evidence="7">
    <location>
        <begin position="340"/>
        <end position="374"/>
    </location>
</feature>
<dbReference type="PANTHER" id="PTHR47926:SF347">
    <property type="entry name" value="PENTATRICOPEPTIDE REPEAT-CONTAINING PROTEIN"/>
    <property type="match status" value="1"/>
</dbReference>
<evidence type="ECO:0000313" key="10">
    <source>
        <dbReference type="Proteomes" id="UP000224567"/>
    </source>
</evidence>
<dbReference type="NCBIfam" id="TIGR00214">
    <property type="entry name" value="lipB"/>
    <property type="match status" value="1"/>
</dbReference>
<dbReference type="Gene3D" id="3.30.930.10">
    <property type="entry name" value="Bira Bifunctional Protein, Domain 2"/>
    <property type="match status" value="1"/>
</dbReference>
<sequence length="863" mass="98373">MSSEKMVRFSCRHFDEQLLCHLRLFTRLTLFDSSCDCYDMYKELVPYAKAWSWQKVIVDERKARIERNEDLADTLIILQHQPVYTLGTGSSEENLNFDVKNAPFELYRTERGGEVTYHGPGQLVMYPIINLRYHKMDLHWYLRSLEEVIIRVLSSSFSMEASRIDGLTGVWVGGQKLAAIGIRVSQWVTYHGLALNVTTDLSPFRHIVPCGIRDRQVGRIKGLLREHSHSNGRVTGNHQDLDDAQLIDITHKSLVKEFCEVFQVDLRFAVCSNTINPVPIKLQHYAHYSSFKVQVIHSKKIKDGSAHNSCSISNYILNLYTKSNQLASAQKLFDEIPQRDVRTWTILISGFAQFGVYVNALLFFIKMQKEGIVIPNEFTLSSVLKCCCSSISNGLRLGKSIHGWIITAAAIDLDVALENAMLDLYVKCEAIDYAERFFETMSYKNVVSWNIKLAGYLATEDVERSVKLFEMMPEKDVSSWNTIIDGLMRHGFHRHALKLLRQMTLDCPSFNEVTFSISLTLMSSLRDLELGRQIHGKVKRLSIDKDMLVRALLIDMYCKCGQMEKASTIFQELREGTTEVQHSHYVPWSTIISGYIHNGMLKDALDVFSSMVRDRLEVDVFTLSSILSASANCGLLELGWQIHGYVQKLGHISDIFLISAIIDMYAKCGKLDSAWLFFEQTKTRNIVVWTTMINSYAIHGKGSDAVQLFECMLNQRIAPNEVSFVSVLTACGHAGLVKEGCKYFRLMKQVYGIKPGVEHFSCMVDLFGRAGCLEEAYNFIHEQGISSMSEVWKVLLSSCLLHKNVKMARHVSEKLLELQPSEHSPYILLSNTCSEHENWDEASNLRGLMQERKIMKHPGQSWT</sequence>
<dbReference type="Gene3D" id="1.25.40.10">
    <property type="entry name" value="Tetratricopeptide repeat domain"/>
    <property type="match status" value="4"/>
</dbReference>
<proteinExistence type="inferred from homology"/>
<evidence type="ECO:0000259" key="8">
    <source>
        <dbReference type="PROSITE" id="PS51733"/>
    </source>
</evidence>
<protein>
    <recommendedName>
        <fullName evidence="3">lipoyl(octanoyl) transferase</fullName>
        <ecNumber evidence="3">2.3.1.181</ecNumber>
    </recommendedName>
</protein>
<feature type="domain" description="BPL/LPL catalytic" evidence="8">
    <location>
        <begin position="69"/>
        <end position="266"/>
    </location>
</feature>
<dbReference type="CDD" id="cd16444">
    <property type="entry name" value="LipB"/>
    <property type="match status" value="1"/>
</dbReference>
<dbReference type="UniPathway" id="UPA00538">
    <property type="reaction ID" value="UER00592"/>
</dbReference>
<feature type="repeat" description="PPR" evidence="7">
    <location>
        <begin position="685"/>
        <end position="719"/>
    </location>
</feature>
<dbReference type="InterPro" id="IPR000544">
    <property type="entry name" value="Octanoyltransferase"/>
</dbReference>
<evidence type="ECO:0000313" key="9">
    <source>
        <dbReference type="EMBL" id="PHT51098.1"/>
    </source>
</evidence>
<dbReference type="InterPro" id="IPR002885">
    <property type="entry name" value="PPR_rpt"/>
</dbReference>
<gene>
    <name evidence="9" type="ORF">CQW23_10845</name>
</gene>
<evidence type="ECO:0000256" key="5">
    <source>
        <dbReference type="ARBA" id="ARBA00022737"/>
    </source>
</evidence>
<keyword evidence="5" id="KW-0677">Repeat</keyword>
<evidence type="ECO:0000256" key="7">
    <source>
        <dbReference type="PROSITE-ProRule" id="PRU00708"/>
    </source>
</evidence>
<dbReference type="InterPro" id="IPR004143">
    <property type="entry name" value="BPL_LPL_catalytic"/>
</dbReference>
<keyword evidence="10" id="KW-1185">Reference proteome</keyword>
<name>A0A2G2X0S8_CAPBA</name>
<feature type="repeat" description="PPR" evidence="7">
    <location>
        <begin position="476"/>
        <end position="506"/>
    </location>
</feature>
<dbReference type="NCBIfam" id="NF010925">
    <property type="entry name" value="PRK14345.1"/>
    <property type="match status" value="1"/>
</dbReference>
<comment type="similarity">
    <text evidence="2">Belongs to the LipB family.</text>
</comment>
<dbReference type="Pfam" id="PF20431">
    <property type="entry name" value="E_motif"/>
    <property type="match status" value="1"/>
</dbReference>
<dbReference type="InterPro" id="IPR045864">
    <property type="entry name" value="aa-tRNA-synth_II/BPL/LPL"/>
</dbReference>
<dbReference type="PROSITE" id="PS51375">
    <property type="entry name" value="PPR"/>
    <property type="match status" value="4"/>
</dbReference>
<evidence type="ECO:0000256" key="6">
    <source>
        <dbReference type="ARBA" id="ARBA00023315"/>
    </source>
</evidence>
<evidence type="ECO:0000256" key="3">
    <source>
        <dbReference type="ARBA" id="ARBA00012334"/>
    </source>
</evidence>
<dbReference type="InterPro" id="IPR011990">
    <property type="entry name" value="TPR-like_helical_dom_sf"/>
</dbReference>
<dbReference type="SUPFAM" id="SSF48452">
    <property type="entry name" value="TPR-like"/>
    <property type="match status" value="1"/>
</dbReference>
<dbReference type="Pfam" id="PF21948">
    <property type="entry name" value="LplA-B_cat"/>
    <property type="match status" value="1"/>
</dbReference>
<dbReference type="AlphaFoldDB" id="A0A2G2X0S8"/>
<dbReference type="PROSITE" id="PS51733">
    <property type="entry name" value="BPL_LPL_CATALYTIC"/>
    <property type="match status" value="1"/>
</dbReference>
<organism evidence="9 10">
    <name type="scientific">Capsicum baccatum</name>
    <name type="common">Peruvian pepper</name>
    <dbReference type="NCBI Taxonomy" id="33114"/>
    <lineage>
        <taxon>Eukaryota</taxon>
        <taxon>Viridiplantae</taxon>
        <taxon>Streptophyta</taxon>
        <taxon>Embryophyta</taxon>
        <taxon>Tracheophyta</taxon>
        <taxon>Spermatophyta</taxon>
        <taxon>Magnoliopsida</taxon>
        <taxon>eudicotyledons</taxon>
        <taxon>Gunneridae</taxon>
        <taxon>Pentapetalae</taxon>
        <taxon>asterids</taxon>
        <taxon>lamiids</taxon>
        <taxon>Solanales</taxon>
        <taxon>Solanaceae</taxon>
        <taxon>Solanoideae</taxon>
        <taxon>Capsiceae</taxon>
        <taxon>Capsicum</taxon>
    </lineage>
</organism>